<dbReference type="InterPro" id="IPR048840">
    <property type="entry name" value="PolA_pol_NTPase"/>
</dbReference>
<comment type="cofactor">
    <cofactor evidence="1">
        <name>Mn(2+)</name>
        <dbReference type="ChEBI" id="CHEBI:29035"/>
    </cofactor>
</comment>
<keyword evidence="10" id="KW-0067">ATP-binding</keyword>
<evidence type="ECO:0000313" key="15">
    <source>
        <dbReference type="EMBL" id="VFQ76242.1"/>
    </source>
</evidence>
<sequence length="683" mass="75952">MEFEEPVIQHSIDVGVGAGNHAAPRVIPGPQPIRVARIVVPFPPHRVVTSRVGFNLDVFLRMEMERSSSLSQIMMNEGLVPSEEDELRRRNAIHKLKKIVMEWIKRVAYRHQLPKRYLAMASARILTFGSYGLGAHNASSDIDALCVVPCFANMREDFFVLLYNILASRPEISDIYCVKDAKVPLMRFKFDGISVDLPYAQLKVISIPENVDLFNPFFMRNIDESSWKSLSGVRANRSILSLVPSIEEFQSLLRCVKLWAKRRGLYGNLLGFFGGIHLAVLSAFVCQKHPAAKLSSLVLIFFKTFAFWPCHAPVVLHDRSMRPSFIPGEKHGLWPIHLPGSESDFCHSNITRSTYHKIRAEFLRGHALTKEMLSPGFDWSELFEHFPYGKIYGRVVKISLSASEKEELEVWVGCVKSRFRWLVVRLEEELQGFIDPNPTEYHHVCPAAAGGGEEVVFYWGLQPGRSKWIDIEAVEGEFRKTLRNVYHHHHHPGSSSSPSSTARMKTTMTTTLVIIISLMITTSSGGGTTTDPAGLSGLVKSTCKNTPNYNLCVQVLSADHRAGSPKADVSTLAIIVVDAVKAESLKAADKIKELRPRRGDLKAALEKCDFEYNKVILGAVLGEAYEALTKGNPKFAEDAMVGTATSAQSCQDAFGGAASPLSPVNARVRDLSVVARAIIRNLL</sequence>
<protein>
    <recommendedName>
        <fullName evidence="5">polynucleotide adenylyltransferase</fullName>
        <ecNumber evidence="5">2.7.7.19</ecNumber>
    </recommendedName>
</protein>
<dbReference type="CDD" id="cd05402">
    <property type="entry name" value="NT_PAP_TUTase"/>
    <property type="match status" value="1"/>
</dbReference>
<dbReference type="InterPro" id="IPR043519">
    <property type="entry name" value="NT_sf"/>
</dbReference>
<keyword evidence="13" id="KW-0812">Transmembrane</keyword>
<dbReference type="NCBIfam" id="TIGR01614">
    <property type="entry name" value="PME_inhib"/>
    <property type="match status" value="1"/>
</dbReference>
<evidence type="ECO:0000256" key="11">
    <source>
        <dbReference type="ARBA" id="ARBA00022842"/>
    </source>
</evidence>
<dbReference type="SUPFAM" id="SSF81631">
    <property type="entry name" value="PAP/OAS1 substrate-binding domain"/>
    <property type="match status" value="1"/>
</dbReference>
<feature type="transmembrane region" description="Helical" evidence="13">
    <location>
        <begin position="297"/>
        <end position="316"/>
    </location>
</feature>
<dbReference type="InterPro" id="IPR035513">
    <property type="entry name" value="Invertase/methylesterase_inhib"/>
</dbReference>
<dbReference type="Gene3D" id="3.30.460.10">
    <property type="entry name" value="Beta Polymerase, domain 2"/>
    <property type="match status" value="1"/>
</dbReference>
<dbReference type="Gene3D" id="1.20.140.40">
    <property type="entry name" value="Invertase/pectin methylesterase inhibitor family protein"/>
    <property type="match status" value="1"/>
</dbReference>
<dbReference type="Pfam" id="PF04043">
    <property type="entry name" value="PMEI"/>
    <property type="match status" value="1"/>
</dbReference>
<evidence type="ECO:0000256" key="1">
    <source>
        <dbReference type="ARBA" id="ARBA00001936"/>
    </source>
</evidence>
<comment type="similarity">
    <text evidence="4">Belongs to the poly(A) polymerase family.</text>
</comment>
<proteinExistence type="inferred from homology"/>
<comment type="cofactor">
    <cofactor evidence="2">
        <name>Mg(2+)</name>
        <dbReference type="ChEBI" id="CHEBI:18420"/>
    </cofactor>
</comment>
<dbReference type="SUPFAM" id="SSF81301">
    <property type="entry name" value="Nucleotidyltransferase"/>
    <property type="match status" value="1"/>
</dbReference>
<keyword evidence="16" id="KW-1185">Reference proteome</keyword>
<dbReference type="AlphaFoldDB" id="A0A484LIE7"/>
<dbReference type="Gene3D" id="1.10.1410.10">
    <property type="match status" value="1"/>
</dbReference>
<feature type="domain" description="Pectinesterase inhibitor" evidence="14">
    <location>
        <begin position="534"/>
        <end position="678"/>
    </location>
</feature>
<keyword evidence="9" id="KW-0547">Nucleotide-binding</keyword>
<gene>
    <name evidence="15" type="ORF">CCAM_LOCUS18018</name>
</gene>
<evidence type="ECO:0000256" key="7">
    <source>
        <dbReference type="ARBA" id="ARBA00022679"/>
    </source>
</evidence>
<evidence type="ECO:0000313" key="16">
    <source>
        <dbReference type="Proteomes" id="UP000595140"/>
    </source>
</evidence>
<keyword evidence="7" id="KW-0808">Transferase</keyword>
<keyword evidence="6" id="KW-0507">mRNA processing</keyword>
<dbReference type="SUPFAM" id="SSF55003">
    <property type="entry name" value="PAP/Archaeal CCA-adding enzyme, C-terminal domain"/>
    <property type="match status" value="1"/>
</dbReference>
<evidence type="ECO:0000256" key="2">
    <source>
        <dbReference type="ARBA" id="ARBA00001946"/>
    </source>
</evidence>
<dbReference type="Pfam" id="PF20750">
    <property type="entry name" value="PAP_NTPase"/>
    <property type="match status" value="1"/>
</dbReference>
<dbReference type="GO" id="GO:1990817">
    <property type="term" value="F:poly(A) RNA polymerase activity"/>
    <property type="evidence" value="ECO:0007669"/>
    <property type="project" value="UniProtKB-EC"/>
</dbReference>
<dbReference type="CDD" id="cd15796">
    <property type="entry name" value="CIF_like"/>
    <property type="match status" value="1"/>
</dbReference>
<dbReference type="EC" id="2.7.7.19" evidence="5"/>
<evidence type="ECO:0000256" key="10">
    <source>
        <dbReference type="ARBA" id="ARBA00022840"/>
    </source>
</evidence>
<organism evidence="15 16">
    <name type="scientific">Cuscuta campestris</name>
    <dbReference type="NCBI Taxonomy" id="132261"/>
    <lineage>
        <taxon>Eukaryota</taxon>
        <taxon>Viridiplantae</taxon>
        <taxon>Streptophyta</taxon>
        <taxon>Embryophyta</taxon>
        <taxon>Tracheophyta</taxon>
        <taxon>Spermatophyta</taxon>
        <taxon>Magnoliopsida</taxon>
        <taxon>eudicotyledons</taxon>
        <taxon>Gunneridae</taxon>
        <taxon>Pentapetalae</taxon>
        <taxon>asterids</taxon>
        <taxon>lamiids</taxon>
        <taxon>Solanales</taxon>
        <taxon>Convolvulaceae</taxon>
        <taxon>Cuscuteae</taxon>
        <taxon>Cuscuta</taxon>
        <taxon>Cuscuta subgen. Grammica</taxon>
        <taxon>Cuscuta sect. Cleistogrammica</taxon>
    </lineage>
</organism>
<dbReference type="GO" id="GO:0003723">
    <property type="term" value="F:RNA binding"/>
    <property type="evidence" value="ECO:0007669"/>
    <property type="project" value="InterPro"/>
</dbReference>
<keyword evidence="11" id="KW-0460">Magnesium</keyword>
<dbReference type="EMBL" id="OOIL02001512">
    <property type="protein sequence ID" value="VFQ76242.1"/>
    <property type="molecule type" value="Genomic_DNA"/>
</dbReference>
<dbReference type="PANTHER" id="PTHR10682">
    <property type="entry name" value="POLY A POLYMERASE"/>
    <property type="match status" value="1"/>
</dbReference>
<dbReference type="GO" id="GO:0046872">
    <property type="term" value="F:metal ion binding"/>
    <property type="evidence" value="ECO:0007669"/>
    <property type="project" value="UniProtKB-KW"/>
</dbReference>
<dbReference type="GO" id="GO:0006397">
    <property type="term" value="P:mRNA processing"/>
    <property type="evidence" value="ECO:0007669"/>
    <property type="project" value="UniProtKB-KW"/>
</dbReference>
<evidence type="ECO:0000256" key="4">
    <source>
        <dbReference type="ARBA" id="ARBA00010912"/>
    </source>
</evidence>
<dbReference type="FunFam" id="3.30.460.10:FF:000002">
    <property type="entry name" value="Poly(A) polymerase alpha, putative"/>
    <property type="match status" value="1"/>
</dbReference>
<dbReference type="GO" id="GO:0005634">
    <property type="term" value="C:nucleus"/>
    <property type="evidence" value="ECO:0007669"/>
    <property type="project" value="UniProtKB-SubCell"/>
</dbReference>
<dbReference type="OrthoDB" id="412748at2759"/>
<keyword evidence="13" id="KW-0472">Membrane</keyword>
<keyword evidence="8" id="KW-0479">Metal-binding</keyword>
<comment type="subcellular location">
    <subcellularLocation>
        <location evidence="3">Nucleus</location>
    </subcellularLocation>
</comment>
<name>A0A484LIE7_9ASTE</name>
<feature type="transmembrane region" description="Helical" evidence="13">
    <location>
        <begin position="265"/>
        <end position="285"/>
    </location>
</feature>
<dbReference type="InterPro" id="IPR006501">
    <property type="entry name" value="Pectinesterase_inhib_dom"/>
</dbReference>
<dbReference type="PANTHER" id="PTHR10682:SF33">
    <property type="entry name" value="NUCLEAR POLY(A) POLYMERASE 3"/>
    <property type="match status" value="1"/>
</dbReference>
<dbReference type="InterPro" id="IPR011068">
    <property type="entry name" value="NuclTrfase_I-like_C"/>
</dbReference>
<dbReference type="GO" id="GO:0005524">
    <property type="term" value="F:ATP binding"/>
    <property type="evidence" value="ECO:0007669"/>
    <property type="project" value="UniProtKB-KW"/>
</dbReference>
<dbReference type="InterPro" id="IPR007012">
    <property type="entry name" value="PolA_pol_cen_dom"/>
</dbReference>
<evidence type="ECO:0000256" key="12">
    <source>
        <dbReference type="ARBA" id="ARBA00023242"/>
    </source>
</evidence>
<evidence type="ECO:0000256" key="8">
    <source>
        <dbReference type="ARBA" id="ARBA00022723"/>
    </source>
</evidence>
<dbReference type="Proteomes" id="UP000595140">
    <property type="component" value="Unassembled WGS sequence"/>
</dbReference>
<evidence type="ECO:0000256" key="3">
    <source>
        <dbReference type="ARBA" id="ARBA00004123"/>
    </source>
</evidence>
<dbReference type="Pfam" id="PF04928">
    <property type="entry name" value="PAP_central"/>
    <property type="match status" value="1"/>
</dbReference>
<accession>A0A484LIE7</accession>
<dbReference type="GO" id="GO:0031123">
    <property type="term" value="P:RNA 3'-end processing"/>
    <property type="evidence" value="ECO:0007669"/>
    <property type="project" value="InterPro"/>
</dbReference>
<dbReference type="SUPFAM" id="SSF101148">
    <property type="entry name" value="Plant invertase/pectin methylesterase inhibitor"/>
    <property type="match status" value="1"/>
</dbReference>
<evidence type="ECO:0000256" key="5">
    <source>
        <dbReference type="ARBA" id="ARBA00012388"/>
    </source>
</evidence>
<dbReference type="InterPro" id="IPR034087">
    <property type="entry name" value="C/VIF1"/>
</dbReference>
<dbReference type="SMART" id="SM00856">
    <property type="entry name" value="PMEI"/>
    <property type="match status" value="1"/>
</dbReference>
<dbReference type="Gene3D" id="3.30.70.590">
    <property type="entry name" value="Poly(A) polymerase predicted RNA binding domain"/>
    <property type="match status" value="1"/>
</dbReference>
<evidence type="ECO:0000259" key="14">
    <source>
        <dbReference type="SMART" id="SM00856"/>
    </source>
</evidence>
<evidence type="ECO:0000256" key="9">
    <source>
        <dbReference type="ARBA" id="ARBA00022741"/>
    </source>
</evidence>
<dbReference type="GO" id="GO:0004857">
    <property type="term" value="F:enzyme inhibitor activity"/>
    <property type="evidence" value="ECO:0007669"/>
    <property type="project" value="InterPro"/>
</dbReference>
<evidence type="ECO:0000256" key="13">
    <source>
        <dbReference type="SAM" id="Phobius"/>
    </source>
</evidence>
<evidence type="ECO:0000256" key="6">
    <source>
        <dbReference type="ARBA" id="ARBA00022664"/>
    </source>
</evidence>
<reference evidence="15 16" key="1">
    <citation type="submission" date="2018-04" db="EMBL/GenBank/DDBJ databases">
        <authorList>
            <person name="Vogel A."/>
        </authorList>
    </citation>
    <scope>NUCLEOTIDE SEQUENCE [LARGE SCALE GENOMIC DNA]</scope>
</reference>
<keyword evidence="12" id="KW-0539">Nucleus</keyword>
<keyword evidence="13" id="KW-1133">Transmembrane helix</keyword>